<protein>
    <submittedName>
        <fullName evidence="9">Bifunctional polynucleotide phosphatase/kinase-like isoform X1</fullName>
    </submittedName>
</protein>
<dbReference type="GO" id="GO:0046404">
    <property type="term" value="F:ATP-dependent polydeoxyribonucleotide 5'-hydroxyl-kinase activity"/>
    <property type="evidence" value="ECO:0007669"/>
    <property type="project" value="InterPro"/>
</dbReference>
<dbReference type="Proteomes" id="UP000515163">
    <property type="component" value="Unplaced"/>
</dbReference>
<feature type="region of interest" description="Disordered" evidence="6">
    <location>
        <begin position="127"/>
        <end position="173"/>
    </location>
</feature>
<dbReference type="PANTHER" id="PTHR12083">
    <property type="entry name" value="BIFUNCTIONAL POLYNUCLEOTIDE PHOSPHATASE/KINASE"/>
    <property type="match status" value="1"/>
</dbReference>
<dbReference type="FunFam" id="3.40.50.300:FF:000737">
    <property type="entry name" value="Bifunctional polynucleotide phosphatase/kinase"/>
    <property type="match status" value="1"/>
</dbReference>
<dbReference type="NCBIfam" id="TIGR01663">
    <property type="entry name" value="PNK-3'Pase"/>
    <property type="match status" value="1"/>
</dbReference>
<evidence type="ECO:0000313" key="8">
    <source>
        <dbReference type="Proteomes" id="UP000515163"/>
    </source>
</evidence>
<dbReference type="GO" id="GO:0005634">
    <property type="term" value="C:nucleus"/>
    <property type="evidence" value="ECO:0007669"/>
    <property type="project" value="UniProtKB-SubCell"/>
</dbReference>
<dbReference type="OrthoDB" id="19045at2759"/>
<feature type="compositionally biased region" description="Basic and acidic residues" evidence="6">
    <location>
        <begin position="161"/>
        <end position="173"/>
    </location>
</feature>
<feature type="domain" description="PNK FHA" evidence="7">
    <location>
        <begin position="3"/>
        <end position="73"/>
    </location>
</feature>
<dbReference type="SUPFAM" id="SSF52540">
    <property type="entry name" value="P-loop containing nucleoside triphosphate hydrolases"/>
    <property type="match status" value="1"/>
</dbReference>
<dbReference type="GeneID" id="116295790"/>
<dbReference type="NCBIfam" id="TIGR01664">
    <property type="entry name" value="DNA-3'-Pase"/>
    <property type="match status" value="1"/>
</dbReference>
<dbReference type="Pfam" id="PF13671">
    <property type="entry name" value="AAA_33"/>
    <property type="match status" value="1"/>
</dbReference>
<keyword evidence="5" id="KW-0539">Nucleus</keyword>
<dbReference type="SUPFAM" id="SSF56784">
    <property type="entry name" value="HAD-like"/>
    <property type="match status" value="1"/>
</dbReference>
<dbReference type="InterPro" id="IPR041388">
    <property type="entry name" value="FHA_2"/>
</dbReference>
<organism evidence="8 9">
    <name type="scientific">Actinia tenebrosa</name>
    <name type="common">Australian red waratah sea anemone</name>
    <dbReference type="NCBI Taxonomy" id="6105"/>
    <lineage>
        <taxon>Eukaryota</taxon>
        <taxon>Metazoa</taxon>
        <taxon>Cnidaria</taxon>
        <taxon>Anthozoa</taxon>
        <taxon>Hexacorallia</taxon>
        <taxon>Actiniaria</taxon>
        <taxon>Actiniidae</taxon>
        <taxon>Actinia</taxon>
    </lineage>
</organism>
<dbReference type="RefSeq" id="XP_031559582.1">
    <property type="nucleotide sequence ID" value="XM_031703722.1"/>
</dbReference>
<evidence type="ECO:0000313" key="9">
    <source>
        <dbReference type="RefSeq" id="XP_031559582.1"/>
    </source>
</evidence>
<evidence type="ECO:0000256" key="1">
    <source>
        <dbReference type="ARBA" id="ARBA00004123"/>
    </source>
</evidence>
<dbReference type="InterPro" id="IPR008984">
    <property type="entry name" value="SMAD_FHA_dom_sf"/>
</dbReference>
<dbReference type="SUPFAM" id="SSF49879">
    <property type="entry name" value="SMAD/FHA domain"/>
    <property type="match status" value="1"/>
</dbReference>
<evidence type="ECO:0000259" key="7">
    <source>
        <dbReference type="Pfam" id="PF17913"/>
    </source>
</evidence>
<dbReference type="CDD" id="cd01625">
    <property type="entry name" value="HAD_PNP"/>
    <property type="match status" value="1"/>
</dbReference>
<dbReference type="InterPro" id="IPR006551">
    <property type="entry name" value="Polynucleotide_phosphatase"/>
</dbReference>
<dbReference type="GO" id="GO:0006281">
    <property type="term" value="P:DNA repair"/>
    <property type="evidence" value="ECO:0007669"/>
    <property type="project" value="UniProtKB-KW"/>
</dbReference>
<keyword evidence="2" id="KW-0227">DNA damage</keyword>
<dbReference type="NCBIfam" id="TIGR01662">
    <property type="entry name" value="HAD-SF-IIIA"/>
    <property type="match status" value="1"/>
</dbReference>
<dbReference type="InterPro" id="IPR006549">
    <property type="entry name" value="HAD-SF_hydro_IIIA"/>
</dbReference>
<comment type="subcellular location">
    <subcellularLocation>
        <location evidence="1">Nucleus</location>
    </subcellularLocation>
</comment>
<dbReference type="Gene3D" id="2.60.200.20">
    <property type="match status" value="1"/>
</dbReference>
<dbReference type="AlphaFoldDB" id="A0A6P8I3T5"/>
<dbReference type="FunCoup" id="A0A6P8I3T5">
    <property type="interactions" value="1257"/>
</dbReference>
<dbReference type="FunFam" id="3.40.50.1000:FF:000078">
    <property type="entry name" value="Bifunctional polynucleotide phosphatase/kinase"/>
    <property type="match status" value="1"/>
</dbReference>
<dbReference type="Gene3D" id="3.40.50.300">
    <property type="entry name" value="P-loop containing nucleotide triphosphate hydrolases"/>
    <property type="match status" value="1"/>
</dbReference>
<dbReference type="Pfam" id="PF17913">
    <property type="entry name" value="FHA_2"/>
    <property type="match status" value="1"/>
</dbReference>
<dbReference type="InParanoid" id="A0A6P8I3T5"/>
<evidence type="ECO:0000256" key="2">
    <source>
        <dbReference type="ARBA" id="ARBA00022763"/>
    </source>
</evidence>
<dbReference type="Pfam" id="PF08645">
    <property type="entry name" value="PNK3P"/>
    <property type="match status" value="1"/>
</dbReference>
<keyword evidence="4" id="KW-0234">DNA repair</keyword>
<dbReference type="KEGG" id="aten:116295790"/>
<evidence type="ECO:0000256" key="3">
    <source>
        <dbReference type="ARBA" id="ARBA00022801"/>
    </source>
</evidence>
<reference evidence="9" key="1">
    <citation type="submission" date="2025-08" db="UniProtKB">
        <authorList>
            <consortium name="RefSeq"/>
        </authorList>
    </citation>
    <scope>IDENTIFICATION</scope>
    <source>
        <tissue evidence="9">Tentacle</tissue>
    </source>
</reference>
<name>A0A6P8I3T5_ACTTE</name>
<dbReference type="PANTHER" id="PTHR12083:SF9">
    <property type="entry name" value="BIFUNCTIONAL POLYNUCLEOTIDE PHOSPHATASE_KINASE"/>
    <property type="match status" value="1"/>
</dbReference>
<proteinExistence type="predicted"/>
<dbReference type="GO" id="GO:0046403">
    <property type="term" value="F:polynucleotide 3'-phosphatase activity"/>
    <property type="evidence" value="ECO:0007669"/>
    <property type="project" value="InterPro"/>
</dbReference>
<dbReference type="InterPro" id="IPR027417">
    <property type="entry name" value="P-loop_NTPase"/>
</dbReference>
<evidence type="ECO:0000256" key="6">
    <source>
        <dbReference type="SAM" id="MobiDB-lite"/>
    </source>
</evidence>
<evidence type="ECO:0000256" key="4">
    <source>
        <dbReference type="ARBA" id="ARBA00023204"/>
    </source>
</evidence>
<dbReference type="Gene3D" id="3.40.50.1000">
    <property type="entry name" value="HAD superfamily/HAD-like"/>
    <property type="match status" value="1"/>
</dbReference>
<gene>
    <name evidence="9" type="primary">LOC116295790</name>
</gene>
<evidence type="ECO:0000256" key="5">
    <source>
        <dbReference type="ARBA" id="ARBA00023242"/>
    </source>
</evidence>
<dbReference type="InterPro" id="IPR036412">
    <property type="entry name" value="HAD-like_sf"/>
</dbReference>
<sequence>MECFLYCCDNTHDPIPLPDGEDVIAGRKPQFKIKNPKCPRNQVQLTANYAEKEVIVKQLGKIPSSIGIEELNKGETKLLGPGGKICIRRQEYPHFVYFKIIPTIKKSPSKHTYTTEGNKNNIEEIKTSNLTDKQISKKRKIEEGDGNDDSYDHKTTKKAKMRSDTSKDCNTKDEQDVKSTCKDAKDMDSPLKNLQSGSPCTTSTWEEIKQELLIYTRKGVEGRSKIAGFDMDGTIITTKSGKVFPTDAADWKIALPEIPGRLKKLWSDGYKIVFFTNQNGIAKKKVSVPDFKKKVENILEPLNVPIQVLVSPGTGHYRKPCTGMWIHLCTKLNQGIDISKEDSFYIGDAAGRPAGWAPGKKKDFSCSDRAFAANIGIKFQTPEEFFLEKKPATFNMPVFDPKSLDTNGPIYTPSTATLVAKEQEVVVMVGYPASGKSMFCEDHMVPHGYVRVNRDTLGSWQKCVTACRNALAKGKSVVVDNTNPDKESRKRFIECARAAKVPVRCFLMDVSREHAQHNNTVRETLNTDKDYKHVGTMVFNIYRSHYVEPSCDEGFSEILKIKFIPKFKEKSTREFYNQFL</sequence>
<accession>A0A6P8I3T5</accession>
<dbReference type="InterPro" id="IPR013954">
    <property type="entry name" value="PNK3P"/>
</dbReference>
<keyword evidence="3" id="KW-0378">Hydrolase</keyword>
<dbReference type="InterPro" id="IPR006550">
    <property type="entry name" value="PNKP"/>
</dbReference>
<dbReference type="GO" id="GO:0003690">
    <property type="term" value="F:double-stranded DNA binding"/>
    <property type="evidence" value="ECO:0007669"/>
    <property type="project" value="TreeGrafter"/>
</dbReference>
<dbReference type="InterPro" id="IPR023214">
    <property type="entry name" value="HAD_sf"/>
</dbReference>
<keyword evidence="8" id="KW-1185">Reference proteome</keyword>